<proteinExistence type="predicted"/>
<protein>
    <submittedName>
        <fullName evidence="1">Uncharacterized protein</fullName>
    </submittedName>
</protein>
<evidence type="ECO:0000313" key="1">
    <source>
        <dbReference type="EMBL" id="CAB4129163.1"/>
    </source>
</evidence>
<name>A0A6J5L730_9CAUD</name>
<gene>
    <name evidence="1" type="ORF">UFOVP112_261</name>
</gene>
<dbReference type="EMBL" id="LR796233">
    <property type="protein sequence ID" value="CAB4129163.1"/>
    <property type="molecule type" value="Genomic_DNA"/>
</dbReference>
<organism evidence="1">
    <name type="scientific">uncultured Caudovirales phage</name>
    <dbReference type="NCBI Taxonomy" id="2100421"/>
    <lineage>
        <taxon>Viruses</taxon>
        <taxon>Duplodnaviria</taxon>
        <taxon>Heunggongvirae</taxon>
        <taxon>Uroviricota</taxon>
        <taxon>Caudoviricetes</taxon>
        <taxon>Peduoviridae</taxon>
        <taxon>Maltschvirus</taxon>
        <taxon>Maltschvirus maltsch</taxon>
    </lineage>
</organism>
<reference evidence="1" key="1">
    <citation type="submission" date="2020-04" db="EMBL/GenBank/DDBJ databases">
        <authorList>
            <person name="Chiriac C."/>
            <person name="Salcher M."/>
            <person name="Ghai R."/>
            <person name="Kavagutti S V."/>
        </authorList>
    </citation>
    <scope>NUCLEOTIDE SEQUENCE</scope>
</reference>
<accession>A0A6J5L730</accession>
<sequence length="132" mass="13470">MPIQTRYAGDAKGINNVDAAYDGTLATIISTGLTKNPTAFTVKLGKSQTFEAADAATGNAIETILRQVAIDSTIVMYQVDTSQLSILVEAVGSNATTIGSRITALGNVSASSGNVWANAATVSNGSLGFKLA</sequence>